<dbReference type="InterPro" id="IPR017850">
    <property type="entry name" value="Alkaline_phosphatase_core_sf"/>
</dbReference>
<dbReference type="PANTHER" id="PTHR10151">
    <property type="entry name" value="ECTONUCLEOTIDE PYROPHOSPHATASE/PHOSPHODIESTERASE"/>
    <property type="match status" value="1"/>
</dbReference>
<dbReference type="RefSeq" id="WP_191703061.1">
    <property type="nucleotide sequence ID" value="NZ_JACSPW010000003.1"/>
</dbReference>
<gene>
    <name evidence="1" type="ORF">H9632_05245</name>
</gene>
<dbReference type="EMBL" id="JACSPW010000003">
    <property type="protein sequence ID" value="MBD8032466.1"/>
    <property type="molecule type" value="Genomic_DNA"/>
</dbReference>
<protein>
    <submittedName>
        <fullName evidence="1">Alkaline phosphatase family protein</fullName>
    </submittedName>
</protein>
<dbReference type="InterPro" id="IPR002591">
    <property type="entry name" value="Phosphodiest/P_Trfase"/>
</dbReference>
<name>A0ABR8XKJ9_9BACL</name>
<dbReference type="Pfam" id="PF01663">
    <property type="entry name" value="Phosphodiest"/>
    <property type="match status" value="1"/>
</dbReference>
<dbReference type="CDD" id="cd16018">
    <property type="entry name" value="Enpp"/>
    <property type="match status" value="1"/>
</dbReference>
<dbReference type="PANTHER" id="PTHR10151:SF120">
    <property type="entry name" value="BIS(5'-ADENOSYL)-TRIPHOSPHATASE"/>
    <property type="match status" value="1"/>
</dbReference>
<sequence>MTQKNKYVIVVSYDAFSIDNWESAKSKPNLAKLIENGASTNLVKSVYPTLTYVIHSSYVTGMYPDKHGVFHNNPFQPFVPESDQNWHWFRKDIQAPTVYEAAHKKGLTTAGLLWPVTGKAQIDYNIPEIKAVKNENQALKILKSGSKLFTLQMELKYGKIRQGINQPYLDDFTTVCAVDTIKKKKPNLLLMHLIDLDDSKHLHGTQGAHIEEVIDRMDRRIGDLVQATKDAGIFDETTFIIVGDHSQLDVHYKVYLNRLFYEEGLIYEQHGAWQWRAYVQGAGGAAYLHVQPGDSEAERIALSILHDAMQNESYGIEAILSTQELNELHVNNQFRYMIEAKEGYSFEDDHLQEAVVDLHAQGKKYATHGYLPSKANYTSNLIISGNQVIAGTDIGEVSVVDIGPTIAHILNLDLPNTDGRALTDIFK</sequence>
<dbReference type="Gene3D" id="3.40.720.10">
    <property type="entry name" value="Alkaline Phosphatase, subunit A"/>
    <property type="match status" value="1"/>
</dbReference>
<comment type="caution">
    <text evidence="1">The sequence shown here is derived from an EMBL/GenBank/DDBJ whole genome shotgun (WGS) entry which is preliminary data.</text>
</comment>
<accession>A0ABR8XKJ9</accession>
<dbReference type="SUPFAM" id="SSF53649">
    <property type="entry name" value="Alkaline phosphatase-like"/>
    <property type="match status" value="1"/>
</dbReference>
<keyword evidence="2" id="KW-1185">Reference proteome</keyword>
<reference evidence="1 2" key="1">
    <citation type="submission" date="2020-08" db="EMBL/GenBank/DDBJ databases">
        <title>A Genomic Blueprint of the Chicken Gut Microbiome.</title>
        <authorList>
            <person name="Gilroy R."/>
            <person name="Ravi A."/>
            <person name="Getino M."/>
            <person name="Pursley I."/>
            <person name="Horton D.L."/>
            <person name="Alikhan N.-F."/>
            <person name="Baker D."/>
            <person name="Gharbi K."/>
            <person name="Hall N."/>
            <person name="Watson M."/>
            <person name="Adriaenssens E.M."/>
            <person name="Foster-Nyarko E."/>
            <person name="Jarju S."/>
            <person name="Secka A."/>
            <person name="Antonio M."/>
            <person name="Oren A."/>
            <person name="Chaudhuri R."/>
            <person name="La Ragione R.M."/>
            <person name="Hildebrand F."/>
            <person name="Pallen M.J."/>
        </authorList>
    </citation>
    <scope>NUCLEOTIDE SEQUENCE [LARGE SCALE GENOMIC DNA]</scope>
    <source>
        <strain evidence="1 2">Sa1YVA6</strain>
    </source>
</reference>
<organism evidence="1 2">
    <name type="scientific">Solibacillus merdavium</name>
    <dbReference type="NCBI Taxonomy" id="2762218"/>
    <lineage>
        <taxon>Bacteria</taxon>
        <taxon>Bacillati</taxon>
        <taxon>Bacillota</taxon>
        <taxon>Bacilli</taxon>
        <taxon>Bacillales</taxon>
        <taxon>Caryophanaceae</taxon>
        <taxon>Solibacillus</taxon>
    </lineage>
</organism>
<evidence type="ECO:0000313" key="1">
    <source>
        <dbReference type="EMBL" id="MBD8032466.1"/>
    </source>
</evidence>
<proteinExistence type="predicted"/>
<dbReference type="Proteomes" id="UP000600565">
    <property type="component" value="Unassembled WGS sequence"/>
</dbReference>
<evidence type="ECO:0000313" key="2">
    <source>
        <dbReference type="Proteomes" id="UP000600565"/>
    </source>
</evidence>